<dbReference type="InParanoid" id="T1HB04"/>
<dbReference type="Proteomes" id="UP000015103">
    <property type="component" value="Unassembled WGS sequence"/>
</dbReference>
<evidence type="ECO:0000313" key="2">
    <source>
        <dbReference type="Proteomes" id="UP000015103"/>
    </source>
</evidence>
<dbReference type="EMBL" id="ACPB03012972">
    <property type="status" value="NOT_ANNOTATED_CDS"/>
    <property type="molecule type" value="Genomic_DNA"/>
</dbReference>
<dbReference type="SUPFAM" id="SSF56672">
    <property type="entry name" value="DNA/RNA polymerases"/>
    <property type="match status" value="1"/>
</dbReference>
<reference evidence="1" key="1">
    <citation type="submission" date="2015-05" db="UniProtKB">
        <authorList>
            <consortium name="EnsemblMetazoa"/>
        </authorList>
    </citation>
    <scope>IDENTIFICATION</scope>
</reference>
<name>T1HB04_RHOPR</name>
<dbReference type="GO" id="GO:0071897">
    <property type="term" value="P:DNA biosynthetic process"/>
    <property type="evidence" value="ECO:0007669"/>
    <property type="project" value="UniProtKB-ARBA"/>
</dbReference>
<dbReference type="InterPro" id="IPR000477">
    <property type="entry name" value="RT_dom"/>
</dbReference>
<dbReference type="EnsemblMetazoa" id="RPRC001210-RA">
    <property type="protein sequence ID" value="RPRC001210-PA"/>
    <property type="gene ID" value="RPRC001210"/>
</dbReference>
<dbReference type="InterPro" id="IPR043502">
    <property type="entry name" value="DNA/RNA_pol_sf"/>
</dbReference>
<proteinExistence type="predicted"/>
<sequence>MESQVEVTTVSCSPTKFLLNPPVPSVLIDEESGSTLQGIRIIYSSSQMYAYADDICLVARNIRSLREVFQLLKAEGDKIGLTVNESKTKYMNVSPNGNAVITQDLEVEGYRFEKFIKARRIEWLGHISKNAGLKNAEENLFIRYARQKRTSKKTLGSGYRKRPEYIGRHKVEKESRVLREQWIDVVKEAKAHPGL</sequence>
<evidence type="ECO:0000313" key="1">
    <source>
        <dbReference type="EnsemblMetazoa" id="RPRC001210-PA"/>
    </source>
</evidence>
<organism evidence="1 2">
    <name type="scientific">Rhodnius prolixus</name>
    <name type="common">Triatomid bug</name>
    <dbReference type="NCBI Taxonomy" id="13249"/>
    <lineage>
        <taxon>Eukaryota</taxon>
        <taxon>Metazoa</taxon>
        <taxon>Ecdysozoa</taxon>
        <taxon>Arthropoda</taxon>
        <taxon>Hexapoda</taxon>
        <taxon>Insecta</taxon>
        <taxon>Pterygota</taxon>
        <taxon>Neoptera</taxon>
        <taxon>Paraneoptera</taxon>
        <taxon>Hemiptera</taxon>
        <taxon>Heteroptera</taxon>
        <taxon>Panheteroptera</taxon>
        <taxon>Cimicomorpha</taxon>
        <taxon>Reduviidae</taxon>
        <taxon>Triatominae</taxon>
        <taxon>Rhodnius</taxon>
    </lineage>
</organism>
<protein>
    <submittedName>
        <fullName evidence="1">Reverse transcriptase domain-containing protein</fullName>
    </submittedName>
</protein>
<dbReference type="PROSITE" id="PS50878">
    <property type="entry name" value="RT_POL"/>
    <property type="match status" value="1"/>
</dbReference>
<dbReference type="AlphaFoldDB" id="T1HB04"/>
<dbReference type="VEuPathDB" id="VectorBase:RPRC001210"/>
<accession>T1HB04</accession>
<keyword evidence="2" id="KW-1185">Reference proteome</keyword>
<dbReference type="Pfam" id="PF00078">
    <property type="entry name" value="RVT_1"/>
    <property type="match status" value="1"/>
</dbReference>
<dbReference type="HOGENOM" id="CLU_1397947_0_0_1"/>